<dbReference type="Proteomes" id="UP001181693">
    <property type="component" value="Unassembled WGS sequence"/>
</dbReference>
<name>A0AAV3AGS1_PYXAD</name>
<evidence type="ECO:0000256" key="1">
    <source>
        <dbReference type="SAM" id="Phobius"/>
    </source>
</evidence>
<accession>A0AAV3AGS1</accession>
<comment type="caution">
    <text evidence="2">The sequence shown here is derived from an EMBL/GenBank/DDBJ whole genome shotgun (WGS) entry which is preliminary data.</text>
</comment>
<sequence>MWVHSIQQCWKGLNHLKSKIFEIITVSSTNIFAWHFFSGRLVTQSRKKKTASVVQSALERSSKQGWKGT</sequence>
<keyword evidence="1" id="KW-1133">Transmembrane helix</keyword>
<organism evidence="2 3">
    <name type="scientific">Pyxicephalus adspersus</name>
    <name type="common">African bullfrog</name>
    <dbReference type="NCBI Taxonomy" id="30357"/>
    <lineage>
        <taxon>Eukaryota</taxon>
        <taxon>Metazoa</taxon>
        <taxon>Chordata</taxon>
        <taxon>Craniata</taxon>
        <taxon>Vertebrata</taxon>
        <taxon>Euteleostomi</taxon>
        <taxon>Amphibia</taxon>
        <taxon>Batrachia</taxon>
        <taxon>Anura</taxon>
        <taxon>Neobatrachia</taxon>
        <taxon>Ranoidea</taxon>
        <taxon>Pyxicephalidae</taxon>
        <taxon>Pyxicephalinae</taxon>
        <taxon>Pyxicephalus</taxon>
    </lineage>
</organism>
<evidence type="ECO:0000313" key="2">
    <source>
        <dbReference type="EMBL" id="DBA24513.1"/>
    </source>
</evidence>
<keyword evidence="1" id="KW-0812">Transmembrane</keyword>
<evidence type="ECO:0000313" key="3">
    <source>
        <dbReference type="Proteomes" id="UP001181693"/>
    </source>
</evidence>
<dbReference type="AlphaFoldDB" id="A0AAV3AGS1"/>
<proteinExistence type="predicted"/>
<keyword evidence="3" id="KW-1185">Reference proteome</keyword>
<reference evidence="2" key="1">
    <citation type="thesis" date="2020" institute="ProQuest LLC" country="789 East Eisenhower Parkway, Ann Arbor, MI, USA">
        <title>Comparative Genomics and Chromosome Evolution.</title>
        <authorList>
            <person name="Mudd A.B."/>
        </authorList>
    </citation>
    <scope>NUCLEOTIDE SEQUENCE</scope>
    <source>
        <strain evidence="2">1538</strain>
        <tissue evidence="2">Blood</tissue>
    </source>
</reference>
<feature type="transmembrane region" description="Helical" evidence="1">
    <location>
        <begin position="20"/>
        <end position="37"/>
    </location>
</feature>
<protein>
    <submittedName>
        <fullName evidence="2">Uncharacterized protein</fullName>
    </submittedName>
</protein>
<dbReference type="EMBL" id="DYDO01000005">
    <property type="protein sequence ID" value="DBA24513.1"/>
    <property type="molecule type" value="Genomic_DNA"/>
</dbReference>
<keyword evidence="1" id="KW-0472">Membrane</keyword>
<gene>
    <name evidence="2" type="ORF">GDO54_012154</name>
</gene>